<comment type="caution">
    <text evidence="10">The sequence shown here is derived from an EMBL/GenBank/DDBJ whole genome shotgun (WGS) entry which is preliminary data.</text>
</comment>
<dbReference type="InterPro" id="IPR037237">
    <property type="entry name" value="IlvD/EDD_N"/>
</dbReference>
<dbReference type="InterPro" id="IPR056740">
    <property type="entry name" value="ILV_EDD_C"/>
</dbReference>
<proteinExistence type="inferred from homology"/>
<organism evidence="10 11">
    <name type="scientific">Clostridium beijerinckii</name>
    <name type="common">Clostridium MP</name>
    <dbReference type="NCBI Taxonomy" id="1520"/>
    <lineage>
        <taxon>Bacteria</taxon>
        <taxon>Bacillati</taxon>
        <taxon>Bacillota</taxon>
        <taxon>Clostridia</taxon>
        <taxon>Eubacteriales</taxon>
        <taxon>Clostridiaceae</taxon>
        <taxon>Clostridium</taxon>
    </lineage>
</organism>
<keyword evidence="6" id="KW-0456">Lyase</keyword>
<name>A0A1S9NCW1_CLOBE</name>
<dbReference type="SUPFAM" id="SSF52016">
    <property type="entry name" value="LeuD/IlvD-like"/>
    <property type="match status" value="1"/>
</dbReference>
<sequence length="578" mass="63035">MLENSIIPKSIPERKLWSQFDSLQMGMDWDEEDIKKPQILIDDVFGDSHPGSSHLMGLTHQVSIGVYEKGGRPGQFHVTDVCDGCAQGHNGMNFVLASREVIADMVEIHGSFVSWDGMVLISSCDKSIPAHLKAAARMDMPAIFVPGGSMRPAPYMSTSIKAGDISLREKKKDAITAQEVRDFKLTGCPSVGACQFLGTASTMQCMAEALGLALSGSALAPATMRDITAMARKAGKQIMNLVKANITTKDILTPEAFYNAIVVHAAIGGSTNAMLHLPAIAHELDIELKPELFDEINHKIPHIGNIYPSGEYPTEAFWFAGGIPMVQWLLKDYLNLDVLTVTGKTLRENLEDIKNDGFFDRIEGYLHNYGLNREQLIKPVETTKEMGSIAVLKGNLAPEGAVIKYAAVSENMMYHVGAARVFDCEEDCHNAVIEDKINPGEVLIIRYEGPRGSGMPEMLMTTEAIVCDSRLNGSTVLLTDGRFSGATRGPCVGHISPEAATGGPIALVKDGDLIELDIKGRKLNIVGVKGKLYELEEIDKILEERKANWSIPKTEPRRGIFGRYTRGAVSAMKGAYLE</sequence>
<comment type="similarity">
    <text evidence="1">Belongs to the IlvD/Edd family.</text>
</comment>
<dbReference type="SUPFAM" id="SSF143975">
    <property type="entry name" value="IlvD/EDD N-terminal domain-like"/>
    <property type="match status" value="1"/>
</dbReference>
<evidence type="ECO:0000313" key="11">
    <source>
        <dbReference type="Proteomes" id="UP000190959"/>
    </source>
</evidence>
<dbReference type="InterPro" id="IPR000581">
    <property type="entry name" value="ILV_EDD_N"/>
</dbReference>
<evidence type="ECO:0000256" key="6">
    <source>
        <dbReference type="ARBA" id="ARBA00023239"/>
    </source>
</evidence>
<reference evidence="10 11" key="1">
    <citation type="submission" date="2017-02" db="EMBL/GenBank/DDBJ databases">
        <title>Genome sequence of Clostridium beijerinckii Br21.</title>
        <authorList>
            <person name="Fonseca B.C."/>
            <person name="Guazzaroni M.E."/>
            <person name="Riano-Pachon D.M."/>
            <person name="Reginatto V."/>
        </authorList>
    </citation>
    <scope>NUCLEOTIDE SEQUENCE [LARGE SCALE GENOMIC DNA]</scope>
    <source>
        <strain evidence="10 11">Br21</strain>
    </source>
</reference>
<dbReference type="InterPro" id="IPR042096">
    <property type="entry name" value="Dihydro-acid_dehy_C"/>
</dbReference>
<dbReference type="Proteomes" id="UP000190959">
    <property type="component" value="Unassembled WGS sequence"/>
</dbReference>
<dbReference type="PROSITE" id="PS00886">
    <property type="entry name" value="ILVD_EDD_1"/>
    <property type="match status" value="1"/>
</dbReference>
<dbReference type="RefSeq" id="WP_078114647.1">
    <property type="nucleotide sequence ID" value="NZ_CP144906.1"/>
</dbReference>
<dbReference type="PANTHER" id="PTHR43661">
    <property type="entry name" value="D-XYLONATE DEHYDRATASE"/>
    <property type="match status" value="1"/>
</dbReference>
<evidence type="ECO:0000259" key="8">
    <source>
        <dbReference type="Pfam" id="PF00920"/>
    </source>
</evidence>
<keyword evidence="3" id="KW-0479">Metal-binding</keyword>
<accession>A0A1S9NCW1</accession>
<keyword evidence="4" id="KW-0408">Iron</keyword>
<feature type="domain" description="Dihydroxy-acid/6-phosphogluconate dehydratase C-terminal" evidence="9">
    <location>
        <begin position="377"/>
        <end position="575"/>
    </location>
</feature>
<protein>
    <submittedName>
        <fullName evidence="10">Dihydroxy-acid dehydratase</fullName>
    </submittedName>
</protein>
<dbReference type="Pfam" id="PF00920">
    <property type="entry name" value="ILVD_EDD_N"/>
    <property type="match status" value="1"/>
</dbReference>
<evidence type="ECO:0000256" key="2">
    <source>
        <dbReference type="ARBA" id="ARBA00022714"/>
    </source>
</evidence>
<dbReference type="GO" id="GO:0009082">
    <property type="term" value="P:branched-chain amino acid biosynthetic process"/>
    <property type="evidence" value="ECO:0007669"/>
    <property type="project" value="UniProtKB-KW"/>
</dbReference>
<dbReference type="Gene3D" id="3.50.30.80">
    <property type="entry name" value="IlvD/EDD C-terminal domain-like"/>
    <property type="match status" value="1"/>
</dbReference>
<dbReference type="AlphaFoldDB" id="A0A1S9NCW1"/>
<dbReference type="InterPro" id="IPR020558">
    <property type="entry name" value="DiOHA_6PGluconate_deHydtase_CS"/>
</dbReference>
<dbReference type="PANTHER" id="PTHR43661:SF3">
    <property type="entry name" value="D-XYLONATE DEHYDRATASE YAGF-RELATED"/>
    <property type="match status" value="1"/>
</dbReference>
<keyword evidence="7" id="KW-0028">Amino-acid biosynthesis</keyword>
<feature type="domain" description="Dihydroxy-acid/6-phosphogluconate dehydratase N-terminal" evidence="8">
    <location>
        <begin position="36"/>
        <end position="349"/>
    </location>
</feature>
<dbReference type="GO" id="GO:0016836">
    <property type="term" value="F:hydro-lyase activity"/>
    <property type="evidence" value="ECO:0007669"/>
    <property type="project" value="TreeGrafter"/>
</dbReference>
<evidence type="ECO:0000256" key="4">
    <source>
        <dbReference type="ARBA" id="ARBA00023004"/>
    </source>
</evidence>
<dbReference type="Pfam" id="PF24877">
    <property type="entry name" value="ILV_EDD_C"/>
    <property type="match status" value="1"/>
</dbReference>
<keyword evidence="5" id="KW-0411">Iron-sulfur</keyword>
<dbReference type="FunFam" id="3.50.30.80:FF:000001">
    <property type="entry name" value="Dihydroxy-acid dehydratase"/>
    <property type="match status" value="1"/>
</dbReference>
<evidence type="ECO:0000259" key="9">
    <source>
        <dbReference type="Pfam" id="PF24877"/>
    </source>
</evidence>
<keyword evidence="7" id="KW-0100">Branched-chain amino acid biosynthesis</keyword>
<dbReference type="EMBL" id="MWMH01000001">
    <property type="protein sequence ID" value="OOP75318.1"/>
    <property type="molecule type" value="Genomic_DNA"/>
</dbReference>
<evidence type="ECO:0000256" key="3">
    <source>
        <dbReference type="ARBA" id="ARBA00022723"/>
    </source>
</evidence>
<evidence type="ECO:0000256" key="7">
    <source>
        <dbReference type="ARBA" id="ARBA00023304"/>
    </source>
</evidence>
<evidence type="ECO:0000313" key="10">
    <source>
        <dbReference type="EMBL" id="OOP75318.1"/>
    </source>
</evidence>
<evidence type="ECO:0000256" key="5">
    <source>
        <dbReference type="ARBA" id="ARBA00023014"/>
    </source>
</evidence>
<gene>
    <name evidence="10" type="ORF">CBEIBR21_03860</name>
</gene>
<keyword evidence="2" id="KW-0001">2Fe-2S</keyword>
<evidence type="ECO:0000256" key="1">
    <source>
        <dbReference type="ARBA" id="ARBA00006486"/>
    </source>
</evidence>
<dbReference type="GO" id="GO:0046872">
    <property type="term" value="F:metal ion binding"/>
    <property type="evidence" value="ECO:0007669"/>
    <property type="project" value="UniProtKB-KW"/>
</dbReference>
<dbReference type="GO" id="GO:0051537">
    <property type="term" value="F:2 iron, 2 sulfur cluster binding"/>
    <property type="evidence" value="ECO:0007669"/>
    <property type="project" value="UniProtKB-KW"/>
</dbReference>
<dbReference type="GO" id="GO:0005829">
    <property type="term" value="C:cytosol"/>
    <property type="evidence" value="ECO:0007669"/>
    <property type="project" value="TreeGrafter"/>
</dbReference>